<accession>A0A545TXN7</accession>
<dbReference type="PANTHER" id="PTHR43537:SF5">
    <property type="entry name" value="UXU OPERON TRANSCRIPTIONAL REGULATOR"/>
    <property type="match status" value="1"/>
</dbReference>
<keyword evidence="2" id="KW-0238">DNA-binding</keyword>
<evidence type="ECO:0000256" key="3">
    <source>
        <dbReference type="ARBA" id="ARBA00023163"/>
    </source>
</evidence>
<dbReference type="CDD" id="cd07377">
    <property type="entry name" value="WHTH_GntR"/>
    <property type="match status" value="1"/>
</dbReference>
<protein>
    <submittedName>
        <fullName evidence="5">FadR family transcriptional regulator</fullName>
    </submittedName>
</protein>
<keyword evidence="3" id="KW-0804">Transcription</keyword>
<dbReference type="InterPro" id="IPR000524">
    <property type="entry name" value="Tscrpt_reg_HTH_GntR"/>
</dbReference>
<dbReference type="SMART" id="SM00345">
    <property type="entry name" value="HTH_GNTR"/>
    <property type="match status" value="1"/>
</dbReference>
<dbReference type="SMART" id="SM00895">
    <property type="entry name" value="FCD"/>
    <property type="match status" value="1"/>
</dbReference>
<dbReference type="SUPFAM" id="SSF46785">
    <property type="entry name" value="Winged helix' DNA-binding domain"/>
    <property type="match status" value="1"/>
</dbReference>
<dbReference type="Proteomes" id="UP000315252">
    <property type="component" value="Unassembled WGS sequence"/>
</dbReference>
<dbReference type="GO" id="GO:0003700">
    <property type="term" value="F:DNA-binding transcription factor activity"/>
    <property type="evidence" value="ECO:0007669"/>
    <property type="project" value="InterPro"/>
</dbReference>
<dbReference type="PRINTS" id="PR00035">
    <property type="entry name" value="HTHGNTR"/>
</dbReference>
<dbReference type="Gene3D" id="1.20.120.530">
    <property type="entry name" value="GntR ligand-binding domain-like"/>
    <property type="match status" value="1"/>
</dbReference>
<dbReference type="GO" id="GO:0003677">
    <property type="term" value="F:DNA binding"/>
    <property type="evidence" value="ECO:0007669"/>
    <property type="project" value="UniProtKB-KW"/>
</dbReference>
<dbReference type="RefSeq" id="WP_142895619.1">
    <property type="nucleotide sequence ID" value="NZ_ML660053.1"/>
</dbReference>
<dbReference type="EMBL" id="VHSH01000002">
    <property type="protein sequence ID" value="TQV81988.1"/>
    <property type="molecule type" value="Genomic_DNA"/>
</dbReference>
<dbReference type="InterPro" id="IPR008920">
    <property type="entry name" value="TF_FadR/GntR_C"/>
</dbReference>
<dbReference type="InterPro" id="IPR011711">
    <property type="entry name" value="GntR_C"/>
</dbReference>
<dbReference type="SUPFAM" id="SSF48008">
    <property type="entry name" value="GntR ligand-binding domain-like"/>
    <property type="match status" value="1"/>
</dbReference>
<feature type="domain" description="HTH gntR-type" evidence="4">
    <location>
        <begin position="20"/>
        <end position="88"/>
    </location>
</feature>
<gene>
    <name evidence="5" type="ORF">FKG95_07075</name>
</gene>
<reference evidence="5 6" key="1">
    <citation type="submission" date="2019-06" db="EMBL/GenBank/DDBJ databases">
        <title>Whole genome sequence for Rhodospirillaceae sp. R148.</title>
        <authorList>
            <person name="Wang G."/>
        </authorList>
    </citation>
    <scope>NUCLEOTIDE SEQUENCE [LARGE SCALE GENOMIC DNA]</scope>
    <source>
        <strain evidence="5 6">R148</strain>
    </source>
</reference>
<evidence type="ECO:0000256" key="1">
    <source>
        <dbReference type="ARBA" id="ARBA00023015"/>
    </source>
</evidence>
<evidence type="ECO:0000256" key="2">
    <source>
        <dbReference type="ARBA" id="ARBA00023125"/>
    </source>
</evidence>
<dbReference type="Gene3D" id="1.10.10.10">
    <property type="entry name" value="Winged helix-like DNA-binding domain superfamily/Winged helix DNA-binding domain"/>
    <property type="match status" value="1"/>
</dbReference>
<dbReference type="InterPro" id="IPR036388">
    <property type="entry name" value="WH-like_DNA-bd_sf"/>
</dbReference>
<proteinExistence type="predicted"/>
<evidence type="ECO:0000313" key="5">
    <source>
        <dbReference type="EMBL" id="TQV81988.1"/>
    </source>
</evidence>
<name>A0A545TXN7_9PROT</name>
<evidence type="ECO:0000259" key="4">
    <source>
        <dbReference type="PROSITE" id="PS50949"/>
    </source>
</evidence>
<organism evidence="5 6">
    <name type="scientific">Denitrobaculum tricleocarpae</name>
    <dbReference type="NCBI Taxonomy" id="2591009"/>
    <lineage>
        <taxon>Bacteria</taxon>
        <taxon>Pseudomonadati</taxon>
        <taxon>Pseudomonadota</taxon>
        <taxon>Alphaproteobacteria</taxon>
        <taxon>Rhodospirillales</taxon>
        <taxon>Rhodospirillaceae</taxon>
        <taxon>Denitrobaculum</taxon>
    </lineage>
</organism>
<dbReference type="Pfam" id="PF07729">
    <property type="entry name" value="FCD"/>
    <property type="match status" value="1"/>
</dbReference>
<dbReference type="PROSITE" id="PS50949">
    <property type="entry name" value="HTH_GNTR"/>
    <property type="match status" value="1"/>
</dbReference>
<sequence>MNKVVFLAAESSHLEKVAHHSMKDAIAERFATLIASGALSVGDTLPSERELASAMGVSRETIRGALLILSTKGIVSIVQGARTRVISADVGDLGMSALSQGRVTDYTLDDVHEARLTVEARVASLAAERIDPASIERLSDLIDTQEDTIGDPIRYLIADREFHTEIYRACGNAVLSDLAATLYSYLLDHRRRVVAEPGAIERSINDHREILSALKTGDGPALTAAFGVHERRIYDTTRELMATS</sequence>
<evidence type="ECO:0000313" key="6">
    <source>
        <dbReference type="Proteomes" id="UP000315252"/>
    </source>
</evidence>
<dbReference type="InterPro" id="IPR036390">
    <property type="entry name" value="WH_DNA-bd_sf"/>
</dbReference>
<keyword evidence="6" id="KW-1185">Reference proteome</keyword>
<dbReference type="PANTHER" id="PTHR43537">
    <property type="entry name" value="TRANSCRIPTIONAL REGULATOR, GNTR FAMILY"/>
    <property type="match status" value="1"/>
</dbReference>
<dbReference type="Pfam" id="PF00392">
    <property type="entry name" value="GntR"/>
    <property type="match status" value="1"/>
</dbReference>
<comment type="caution">
    <text evidence="5">The sequence shown here is derived from an EMBL/GenBank/DDBJ whole genome shotgun (WGS) entry which is preliminary data.</text>
</comment>
<keyword evidence="1" id="KW-0805">Transcription regulation</keyword>
<dbReference type="AlphaFoldDB" id="A0A545TXN7"/>
<dbReference type="OrthoDB" id="7989071at2"/>